<accession>A0AAX3EI77</accession>
<dbReference type="Proteomes" id="UP001163293">
    <property type="component" value="Chromosome"/>
</dbReference>
<evidence type="ECO:0000313" key="2">
    <source>
        <dbReference type="Proteomes" id="UP001163293"/>
    </source>
</evidence>
<gene>
    <name evidence="1" type="ORF">NL394_00825</name>
</gene>
<reference evidence="1" key="1">
    <citation type="submission" date="2022-07" db="EMBL/GenBank/DDBJ databases">
        <authorList>
            <person name="Wu T."/>
        </authorList>
    </citation>
    <scope>NUCLEOTIDE SEQUENCE</scope>
    <source>
        <strain evidence="1">SD-1</strain>
    </source>
</reference>
<sequence>MGRMTLALTLAGTVGLLHGCWEGPVACPAMAQVAGVSVAVSSGYSASVGKLHLKACQDGVCTEGDVALYPGSVSVDQGCTPEGVCSAKSSPDGTMRGFLELPALAESPLDATVSGTAPAGTALPSRTLTFTPKGGFPFGEQCQRVVTASLVLDETGLRQE</sequence>
<keyword evidence="2" id="KW-1185">Reference proteome</keyword>
<dbReference type="RefSeq" id="WP_021471341.1">
    <property type="nucleotide sequence ID" value="NZ_BDMH01000025.1"/>
</dbReference>
<evidence type="ECO:0008006" key="3">
    <source>
        <dbReference type="Google" id="ProtNLM"/>
    </source>
</evidence>
<proteinExistence type="predicted"/>
<name>A0AAX3EI77_PAEUR</name>
<protein>
    <recommendedName>
        <fullName evidence="3">Lipoprotein</fullName>
    </recommendedName>
</protein>
<dbReference type="AlphaFoldDB" id="A0AAX3EI77"/>
<evidence type="ECO:0000313" key="1">
    <source>
        <dbReference type="EMBL" id="UYV97827.1"/>
    </source>
</evidence>
<dbReference type="EMBL" id="CP101185">
    <property type="protein sequence ID" value="UYV97827.1"/>
    <property type="molecule type" value="Genomic_DNA"/>
</dbReference>
<organism evidence="1 2">
    <name type="scientific">Paenarthrobacter ureafaciens</name>
    <dbReference type="NCBI Taxonomy" id="37931"/>
    <lineage>
        <taxon>Bacteria</taxon>
        <taxon>Bacillati</taxon>
        <taxon>Actinomycetota</taxon>
        <taxon>Actinomycetes</taxon>
        <taxon>Micrococcales</taxon>
        <taxon>Micrococcaceae</taxon>
        <taxon>Paenarthrobacter</taxon>
    </lineage>
</organism>